<proteinExistence type="predicted"/>
<evidence type="ECO:0000313" key="2">
    <source>
        <dbReference type="Proteomes" id="UP000244649"/>
    </source>
</evidence>
<organism evidence="1 2">
    <name type="scientific">Microbacterium testaceum</name>
    <name type="common">Aureobacterium testaceum</name>
    <name type="synonym">Brevibacterium testaceum</name>
    <dbReference type="NCBI Taxonomy" id="2033"/>
    <lineage>
        <taxon>Bacteria</taxon>
        <taxon>Bacillati</taxon>
        <taxon>Actinomycetota</taxon>
        <taxon>Actinomycetes</taxon>
        <taxon>Micrococcales</taxon>
        <taxon>Microbacteriaceae</taxon>
        <taxon>Microbacterium</taxon>
    </lineage>
</organism>
<comment type="caution">
    <text evidence="1">The sequence shown here is derived from an EMBL/GenBank/DDBJ whole genome shotgun (WGS) entry which is preliminary data.</text>
</comment>
<dbReference type="AlphaFoldDB" id="A0A2T7WNC1"/>
<dbReference type="EMBL" id="QDFT01000011">
    <property type="protein sequence ID" value="PVE76102.1"/>
    <property type="molecule type" value="Genomic_DNA"/>
</dbReference>
<gene>
    <name evidence="1" type="ORF">DC432_06615</name>
</gene>
<dbReference type="RefSeq" id="WP_116537184.1">
    <property type="nucleotide sequence ID" value="NZ_QDFT01000011.1"/>
</dbReference>
<protein>
    <submittedName>
        <fullName evidence="1">Uncharacterized protein</fullName>
    </submittedName>
</protein>
<accession>A0A2T7WNC1</accession>
<evidence type="ECO:0000313" key="1">
    <source>
        <dbReference type="EMBL" id="PVE76102.1"/>
    </source>
</evidence>
<dbReference type="Proteomes" id="UP000244649">
    <property type="component" value="Unassembled WGS sequence"/>
</dbReference>
<sequence length="136" mass="14817">MSSNSLSEARKYLQGALTQGLPKDWVITDIEKAGDTFRKLTVTYEQGDIVANISGGELPPGVIGLEFTLNLITPEKDGDKALTRLGDAAVELAFLLDSLPQLVWDNGSRFRLEAGESGYRFPITVLVTYSPAPEEE</sequence>
<name>A0A2T7WNC1_MICTE</name>
<reference evidence="1 2" key="1">
    <citation type="submission" date="2018-04" db="EMBL/GenBank/DDBJ databases">
        <authorList>
            <person name="Go L.Y."/>
            <person name="Mitchell J.A."/>
        </authorList>
    </citation>
    <scope>NUCLEOTIDE SEQUENCE [LARGE SCALE GENOMIC DNA]</scope>
    <source>
        <strain evidence="1 2">TPD7010</strain>
    </source>
</reference>